<gene>
    <name evidence="4" type="ORF">Ssi02_65210</name>
</gene>
<proteinExistence type="predicted"/>
<comment type="caution">
    <text evidence="4">The sequence shown here is derived from an EMBL/GenBank/DDBJ whole genome shotgun (WGS) entry which is preliminary data.</text>
</comment>
<reference evidence="4" key="1">
    <citation type="submission" date="2021-01" db="EMBL/GenBank/DDBJ databases">
        <title>Whole genome shotgun sequence of Sinosporangium siamense NBRC 109515.</title>
        <authorList>
            <person name="Komaki H."/>
            <person name="Tamura T."/>
        </authorList>
    </citation>
    <scope>NUCLEOTIDE SEQUENCE</scope>
    <source>
        <strain evidence="4">NBRC 109515</strain>
    </source>
</reference>
<keyword evidence="5" id="KW-1185">Reference proteome</keyword>
<dbReference type="PANTHER" id="PTHR30590">
    <property type="entry name" value="INNER MEMBRANE PROTEIN"/>
    <property type="match status" value="1"/>
</dbReference>
<feature type="region of interest" description="Disordered" evidence="1">
    <location>
        <begin position="384"/>
        <end position="412"/>
    </location>
</feature>
<keyword evidence="2" id="KW-0472">Membrane</keyword>
<evidence type="ECO:0000313" key="5">
    <source>
        <dbReference type="Proteomes" id="UP000606172"/>
    </source>
</evidence>
<keyword evidence="2" id="KW-1133">Transmembrane helix</keyword>
<feature type="transmembrane region" description="Helical" evidence="2">
    <location>
        <begin position="60"/>
        <end position="83"/>
    </location>
</feature>
<feature type="transmembrane region" description="Helical" evidence="2">
    <location>
        <begin position="148"/>
        <end position="168"/>
    </location>
</feature>
<feature type="domain" description="DUF418" evidence="3">
    <location>
        <begin position="230"/>
        <end position="381"/>
    </location>
</feature>
<feature type="transmembrane region" description="Helical" evidence="2">
    <location>
        <begin position="317"/>
        <end position="336"/>
    </location>
</feature>
<evidence type="ECO:0000256" key="2">
    <source>
        <dbReference type="SAM" id="Phobius"/>
    </source>
</evidence>
<dbReference type="Proteomes" id="UP000606172">
    <property type="component" value="Unassembled WGS sequence"/>
</dbReference>
<sequence length="412" mass="44137">MPIRQVIFLHNVEYMLPSPTEAPKIPRILALDVLRGFALGGILMVNILGMAYLFKADSPSASGFVNLFFQGKFYVLFSFLFGYSFTMQMRSADRDGASRTGRMVRRCVALIVLGALHLVFLWLGDILLVYGIAGLALLVLSRLSPKAALIVGGVILTAISALTVFAGGDGSENGPMFTPAEKATLLADYRGDFLSAAEARLEVFGALGFGSPVATALAVLPLFLFGLAAGKVRLLEDPAKYTRLLPRAQWIGLGIGGSLTLALNISQWTDTAPENVAVGISILASPLLAMGYAATVLRIAHHLKWFAAAGKIAATNYIAQSVITAILFTGAGFALADRLPAWIALAIAATIFLAQLAFSAWWTRNHRYGPIEWLLRKATYAFSPSHPPHSPQNPKNSHAPQTPTPPPPTNPL</sequence>
<evidence type="ECO:0000256" key="1">
    <source>
        <dbReference type="SAM" id="MobiDB-lite"/>
    </source>
</evidence>
<feature type="compositionally biased region" description="Low complexity" evidence="1">
    <location>
        <begin position="392"/>
        <end position="401"/>
    </location>
</feature>
<accession>A0A919RNU9</accession>
<feature type="compositionally biased region" description="Pro residues" evidence="1">
    <location>
        <begin position="402"/>
        <end position="412"/>
    </location>
</feature>
<dbReference type="InterPro" id="IPR007349">
    <property type="entry name" value="DUF418"/>
</dbReference>
<dbReference type="AlphaFoldDB" id="A0A919RNU9"/>
<evidence type="ECO:0000313" key="4">
    <source>
        <dbReference type="EMBL" id="GII96290.1"/>
    </source>
</evidence>
<evidence type="ECO:0000259" key="3">
    <source>
        <dbReference type="Pfam" id="PF04235"/>
    </source>
</evidence>
<feature type="transmembrane region" description="Helical" evidence="2">
    <location>
        <begin position="203"/>
        <end position="229"/>
    </location>
</feature>
<protein>
    <recommendedName>
        <fullName evidence="3">DUF418 domain-containing protein</fullName>
    </recommendedName>
</protein>
<dbReference type="EMBL" id="BOOW01000043">
    <property type="protein sequence ID" value="GII96290.1"/>
    <property type="molecule type" value="Genomic_DNA"/>
</dbReference>
<feature type="transmembrane region" description="Helical" evidence="2">
    <location>
        <begin position="275"/>
        <end position="297"/>
    </location>
</feature>
<feature type="transmembrane region" description="Helical" evidence="2">
    <location>
        <begin position="33"/>
        <end position="54"/>
    </location>
</feature>
<dbReference type="PANTHER" id="PTHR30590:SF2">
    <property type="entry name" value="INNER MEMBRANE PROTEIN"/>
    <property type="match status" value="1"/>
</dbReference>
<dbReference type="Pfam" id="PF04235">
    <property type="entry name" value="DUF418"/>
    <property type="match status" value="1"/>
</dbReference>
<dbReference type="InterPro" id="IPR052529">
    <property type="entry name" value="Bact_Transport_Assoc"/>
</dbReference>
<name>A0A919RNU9_9ACTN</name>
<feature type="transmembrane region" description="Helical" evidence="2">
    <location>
        <begin position="103"/>
        <end position="120"/>
    </location>
</feature>
<feature type="transmembrane region" description="Helical" evidence="2">
    <location>
        <begin position="342"/>
        <end position="362"/>
    </location>
</feature>
<organism evidence="4 5">
    <name type="scientific">Sinosporangium siamense</name>
    <dbReference type="NCBI Taxonomy" id="1367973"/>
    <lineage>
        <taxon>Bacteria</taxon>
        <taxon>Bacillati</taxon>
        <taxon>Actinomycetota</taxon>
        <taxon>Actinomycetes</taxon>
        <taxon>Streptosporangiales</taxon>
        <taxon>Streptosporangiaceae</taxon>
        <taxon>Sinosporangium</taxon>
    </lineage>
</organism>
<keyword evidence="2" id="KW-0812">Transmembrane</keyword>